<evidence type="ECO:0000313" key="2">
    <source>
        <dbReference type="Proteomes" id="UP000699042"/>
    </source>
</evidence>
<gene>
    <name evidence="1" type="ORF">JMJ77_003102</name>
</gene>
<dbReference type="AlphaFoldDB" id="A0A9P7QWM7"/>
<organism evidence="1 2">
    <name type="scientific">Colletotrichum scovillei</name>
    <dbReference type="NCBI Taxonomy" id="1209932"/>
    <lineage>
        <taxon>Eukaryota</taxon>
        <taxon>Fungi</taxon>
        <taxon>Dikarya</taxon>
        <taxon>Ascomycota</taxon>
        <taxon>Pezizomycotina</taxon>
        <taxon>Sordariomycetes</taxon>
        <taxon>Hypocreomycetidae</taxon>
        <taxon>Glomerellales</taxon>
        <taxon>Glomerellaceae</taxon>
        <taxon>Colletotrichum</taxon>
        <taxon>Colletotrichum acutatum species complex</taxon>
    </lineage>
</organism>
<name>A0A9P7QWM7_9PEZI</name>
<dbReference type="EMBL" id="JAESDN010000012">
    <property type="protein sequence ID" value="KAG7043396.1"/>
    <property type="molecule type" value="Genomic_DNA"/>
</dbReference>
<evidence type="ECO:0000313" key="1">
    <source>
        <dbReference type="EMBL" id="KAG7043396.1"/>
    </source>
</evidence>
<proteinExistence type="predicted"/>
<protein>
    <submittedName>
        <fullName evidence="1">Uncharacterized protein</fullName>
    </submittedName>
</protein>
<comment type="caution">
    <text evidence="1">The sequence shown here is derived from an EMBL/GenBank/DDBJ whole genome shotgun (WGS) entry which is preliminary data.</text>
</comment>
<keyword evidence="2" id="KW-1185">Reference proteome</keyword>
<sequence>MLSILAKSQSFQNLWV</sequence>
<reference evidence="1" key="1">
    <citation type="submission" date="2021-05" db="EMBL/GenBank/DDBJ databases">
        <title>Comparative genomics of three Colletotrichum scovillei strains and genetic complementation revealed genes involved fungal growth and virulence on chili pepper.</title>
        <authorList>
            <person name="Hsieh D.-K."/>
            <person name="Chuang S.-C."/>
            <person name="Chen C.-Y."/>
            <person name="Chao Y.-T."/>
            <person name="Lu M.-Y.J."/>
            <person name="Lee M.-H."/>
            <person name="Shih M.-C."/>
        </authorList>
    </citation>
    <scope>NUCLEOTIDE SEQUENCE</scope>
    <source>
        <strain evidence="1">Coll-153</strain>
    </source>
</reference>
<dbReference type="Proteomes" id="UP000699042">
    <property type="component" value="Unassembled WGS sequence"/>
</dbReference>
<accession>A0A9P7QWM7</accession>